<proteinExistence type="predicted"/>
<evidence type="ECO:0000313" key="3">
    <source>
        <dbReference type="EMBL" id="QDT16420.1"/>
    </source>
</evidence>
<evidence type="ECO:0000256" key="2">
    <source>
        <dbReference type="SAM" id="SignalP"/>
    </source>
</evidence>
<name>A0A517PAL9_9PLAN</name>
<evidence type="ECO:0000256" key="1">
    <source>
        <dbReference type="SAM" id="MobiDB-lite"/>
    </source>
</evidence>
<dbReference type="AlphaFoldDB" id="A0A517PAL9"/>
<organism evidence="3 4">
    <name type="scientific">Alienimonas californiensis</name>
    <dbReference type="NCBI Taxonomy" id="2527989"/>
    <lineage>
        <taxon>Bacteria</taxon>
        <taxon>Pseudomonadati</taxon>
        <taxon>Planctomycetota</taxon>
        <taxon>Planctomycetia</taxon>
        <taxon>Planctomycetales</taxon>
        <taxon>Planctomycetaceae</taxon>
        <taxon>Alienimonas</taxon>
    </lineage>
</organism>
<feature type="compositionally biased region" description="Basic and acidic residues" evidence="1">
    <location>
        <begin position="114"/>
        <end position="123"/>
    </location>
</feature>
<gene>
    <name evidence="3" type="ORF">CA12_25220</name>
</gene>
<dbReference type="KEGG" id="acaf:CA12_25220"/>
<feature type="chain" id="PRO_5022101290" evidence="2">
    <location>
        <begin position="21"/>
        <end position="216"/>
    </location>
</feature>
<sequence length="216" mass="22545" precursor="true">MLRTAKVALAAGAVVAVTLAVLPSPPASEEFQVAFADWRRGGAWYVDDGRGRPAPAAEPVVPVSPTPAGPLMIADGGAAPSTSTGPVGRLAHLPSTAGGRLTDVSSAPLGTSRPRGEREDRGADAAPVRDGMAEYGPLTPPPTFADTPADDAPTAWPTEFPLLSPQPPDADDRQTRREILEELRGLREEVRGLTERWRQLRAPLGDTPAEVGADAP</sequence>
<dbReference type="EMBL" id="CP036265">
    <property type="protein sequence ID" value="QDT16420.1"/>
    <property type="molecule type" value="Genomic_DNA"/>
</dbReference>
<dbReference type="Proteomes" id="UP000318741">
    <property type="component" value="Chromosome"/>
</dbReference>
<protein>
    <submittedName>
        <fullName evidence="3">Uncharacterized protein</fullName>
    </submittedName>
</protein>
<evidence type="ECO:0000313" key="4">
    <source>
        <dbReference type="Proteomes" id="UP000318741"/>
    </source>
</evidence>
<dbReference type="RefSeq" id="WP_145359247.1">
    <property type="nucleotide sequence ID" value="NZ_CP036265.1"/>
</dbReference>
<keyword evidence="4" id="KW-1185">Reference proteome</keyword>
<feature type="region of interest" description="Disordered" evidence="1">
    <location>
        <begin position="152"/>
        <end position="174"/>
    </location>
</feature>
<feature type="region of interest" description="Disordered" evidence="1">
    <location>
        <begin position="93"/>
        <end position="130"/>
    </location>
</feature>
<reference evidence="3 4" key="1">
    <citation type="submission" date="2019-02" db="EMBL/GenBank/DDBJ databases">
        <title>Deep-cultivation of Planctomycetes and their phenomic and genomic characterization uncovers novel biology.</title>
        <authorList>
            <person name="Wiegand S."/>
            <person name="Jogler M."/>
            <person name="Boedeker C."/>
            <person name="Pinto D."/>
            <person name="Vollmers J."/>
            <person name="Rivas-Marin E."/>
            <person name="Kohn T."/>
            <person name="Peeters S.H."/>
            <person name="Heuer A."/>
            <person name="Rast P."/>
            <person name="Oberbeckmann S."/>
            <person name="Bunk B."/>
            <person name="Jeske O."/>
            <person name="Meyerdierks A."/>
            <person name="Storesund J.E."/>
            <person name="Kallscheuer N."/>
            <person name="Luecker S."/>
            <person name="Lage O.M."/>
            <person name="Pohl T."/>
            <person name="Merkel B.J."/>
            <person name="Hornburger P."/>
            <person name="Mueller R.-W."/>
            <person name="Bruemmer F."/>
            <person name="Labrenz M."/>
            <person name="Spormann A.M."/>
            <person name="Op den Camp H."/>
            <person name="Overmann J."/>
            <person name="Amann R."/>
            <person name="Jetten M.S.M."/>
            <person name="Mascher T."/>
            <person name="Medema M.H."/>
            <person name="Devos D.P."/>
            <person name="Kaster A.-K."/>
            <person name="Ovreas L."/>
            <person name="Rohde M."/>
            <person name="Galperin M.Y."/>
            <person name="Jogler C."/>
        </authorList>
    </citation>
    <scope>NUCLEOTIDE SEQUENCE [LARGE SCALE GENOMIC DNA]</scope>
    <source>
        <strain evidence="3 4">CA12</strain>
    </source>
</reference>
<accession>A0A517PAL9</accession>
<feature type="signal peptide" evidence="2">
    <location>
        <begin position="1"/>
        <end position="20"/>
    </location>
</feature>
<keyword evidence="2" id="KW-0732">Signal</keyword>